<dbReference type="EMBL" id="NCKW01006076">
    <property type="protein sequence ID" value="POM72220.1"/>
    <property type="molecule type" value="Genomic_DNA"/>
</dbReference>
<sequence length="495" mass="57375">MPPPEQPRPTEEELKRAAGRFLIVDPLPDDEKDENEIDVNITAGLTTPEDTEAVTPASEQVTQSFAAVLDPENIATVTTGSSEVSVDDARMKVDEAELRELKAFTDAELVWRQWDKAEKVRNMKLNKLSDRHKMLIMSQKQLAVDLALYGDADAPFFERLRDLEKEANTRMWDLQAQTQVVRARFLVERAAREESVFQMRDRLKELQQQLEDAYALPLQATHPLKRIELEDQSKKLVESLKKQEAELQTRYAKEEEAKTLLVSLELRSCDYADAKLKEETKLFAEKQALWDLNFILVDELQSCRQTIERLYLLMQKEKGIDNKQEDDNMEEGQDSREDGQVTTEGDDADEDAELSSRELYEENARVFETKLEYLQQVRRFLLMCYDREDRWRALAASTLIKDTTSDEWMTSMQLSRQEDTLALLQTQHEEQQQALQHQIKLLTKVKAALQVQIDEVNMNMHRLQSDYQAASESVRLQTQKVITGLRIEIEMNRSV</sequence>
<gene>
    <name evidence="3" type="ORF">PHPALM_11103</name>
</gene>
<proteinExistence type="predicted"/>
<reference evidence="3 4" key="1">
    <citation type="journal article" date="2017" name="Genome Biol. Evol.">
        <title>Phytophthora megakarya and P. palmivora, closely related causal agents of cacao black pod rot, underwent increases in genome sizes and gene numbers by different mechanisms.</title>
        <authorList>
            <person name="Ali S.S."/>
            <person name="Shao J."/>
            <person name="Lary D.J."/>
            <person name="Kronmiller B."/>
            <person name="Shen D."/>
            <person name="Strem M.D."/>
            <person name="Amoako-Attah I."/>
            <person name="Akrofi A.Y."/>
            <person name="Begoude B.A."/>
            <person name="Ten Hoopen G.M."/>
            <person name="Coulibaly K."/>
            <person name="Kebe B.I."/>
            <person name="Melnick R.L."/>
            <person name="Guiltinan M.J."/>
            <person name="Tyler B.M."/>
            <person name="Meinhardt L.W."/>
            <person name="Bailey B.A."/>
        </authorList>
    </citation>
    <scope>NUCLEOTIDE SEQUENCE [LARGE SCALE GENOMIC DNA]</scope>
    <source>
        <strain evidence="4">sbr112.9</strain>
    </source>
</reference>
<feature type="coiled-coil region" evidence="1">
    <location>
        <begin position="414"/>
        <end position="473"/>
    </location>
</feature>
<dbReference type="Proteomes" id="UP000237271">
    <property type="component" value="Unassembled WGS sequence"/>
</dbReference>
<protein>
    <submittedName>
        <fullName evidence="3">Uncharacterized protein</fullName>
    </submittedName>
</protein>
<feature type="region of interest" description="Disordered" evidence="2">
    <location>
        <begin position="322"/>
        <end position="354"/>
    </location>
</feature>
<evidence type="ECO:0000256" key="1">
    <source>
        <dbReference type="SAM" id="Coils"/>
    </source>
</evidence>
<comment type="caution">
    <text evidence="3">The sequence shown here is derived from an EMBL/GenBank/DDBJ whole genome shotgun (WGS) entry which is preliminary data.</text>
</comment>
<evidence type="ECO:0000313" key="3">
    <source>
        <dbReference type="EMBL" id="POM72220.1"/>
    </source>
</evidence>
<feature type="compositionally biased region" description="Acidic residues" evidence="2">
    <location>
        <begin position="344"/>
        <end position="353"/>
    </location>
</feature>
<evidence type="ECO:0000313" key="4">
    <source>
        <dbReference type="Proteomes" id="UP000237271"/>
    </source>
</evidence>
<name>A0A2P4Y337_9STRA</name>
<feature type="coiled-coil region" evidence="1">
    <location>
        <begin position="196"/>
        <end position="257"/>
    </location>
</feature>
<organism evidence="3 4">
    <name type="scientific">Phytophthora palmivora</name>
    <dbReference type="NCBI Taxonomy" id="4796"/>
    <lineage>
        <taxon>Eukaryota</taxon>
        <taxon>Sar</taxon>
        <taxon>Stramenopiles</taxon>
        <taxon>Oomycota</taxon>
        <taxon>Peronosporomycetes</taxon>
        <taxon>Peronosporales</taxon>
        <taxon>Peronosporaceae</taxon>
        <taxon>Phytophthora</taxon>
    </lineage>
</organism>
<keyword evidence="1" id="KW-0175">Coiled coil</keyword>
<accession>A0A2P4Y337</accession>
<evidence type="ECO:0000256" key="2">
    <source>
        <dbReference type="SAM" id="MobiDB-lite"/>
    </source>
</evidence>
<keyword evidence="4" id="KW-1185">Reference proteome</keyword>
<dbReference type="OrthoDB" id="167232at2759"/>
<dbReference type="AlphaFoldDB" id="A0A2P4Y337"/>